<keyword evidence="4" id="KW-0449">Lipoprotein</keyword>
<dbReference type="InterPro" id="IPR052755">
    <property type="entry name" value="Lysozyme_Inhibitor_LprI"/>
</dbReference>
<evidence type="ECO:0000256" key="1">
    <source>
        <dbReference type="ARBA" id="ARBA00022729"/>
    </source>
</evidence>
<evidence type="ECO:0000256" key="5">
    <source>
        <dbReference type="SAM" id="SignalP"/>
    </source>
</evidence>
<reference evidence="8 9" key="1">
    <citation type="submission" date="2021-05" db="EMBL/GenBank/DDBJ databases">
        <title>Molecular characterization for Shewanella algae harboring chromosomal blaOXA-55-like strains isolated from clinical and environment sample.</title>
        <authorList>
            <person name="Ohama Y."/>
            <person name="Aoki K."/>
            <person name="Harada S."/>
            <person name="Moriya K."/>
            <person name="Ishii Y."/>
            <person name="Tateda K."/>
        </authorList>
    </citation>
    <scope>NUCLEOTIDE SEQUENCE [LARGE SCALE GENOMIC DNA]</scope>
    <source>
        <strain evidence="8 9">LMG 23746</strain>
    </source>
</reference>
<organism evidence="8 9">
    <name type="scientific">Shewanella algidipiscicola</name>
    <dbReference type="NCBI Taxonomy" id="614070"/>
    <lineage>
        <taxon>Bacteria</taxon>
        <taxon>Pseudomonadati</taxon>
        <taxon>Pseudomonadota</taxon>
        <taxon>Gammaproteobacteria</taxon>
        <taxon>Alteromonadales</taxon>
        <taxon>Shewanellaceae</taxon>
        <taxon>Shewanella</taxon>
    </lineage>
</organism>
<sequence>MPLTQVFNTKPLSYALLLVAVGGCATAPVEPSEPSLSGNTTPSYDCTTPTLSSIESLICQDETLAALDRQLASIYAQALVKAHDQQPPILKAEQRGFIKGRDDCWKSTDKKQCVIDNYQTRMVELQARYRLVESTGPVFYRCDDTPAKEVVVTYFDTQPPSLIAELGDSSSLMTIQPSGSGARYQGRNEQLWEHHGQASITWGYNATPMHCTLVK</sequence>
<evidence type="ECO:0000313" key="8">
    <source>
        <dbReference type="EMBL" id="GIU45972.1"/>
    </source>
</evidence>
<keyword evidence="2" id="KW-0472">Membrane</keyword>
<dbReference type="InterPro" id="IPR018660">
    <property type="entry name" value="MliC"/>
</dbReference>
<evidence type="ECO:0008006" key="10">
    <source>
        <dbReference type="Google" id="ProtNLM"/>
    </source>
</evidence>
<keyword evidence="3" id="KW-0564">Palmitate</keyword>
<dbReference type="InterPro" id="IPR009739">
    <property type="entry name" value="LprI-like_N"/>
</dbReference>
<feature type="domain" description="Lysozyme inhibitor LprI-like N-terminal" evidence="6">
    <location>
        <begin position="52"/>
        <end position="125"/>
    </location>
</feature>
<dbReference type="InterPro" id="IPR036328">
    <property type="entry name" value="MliC_sf"/>
</dbReference>
<evidence type="ECO:0000313" key="9">
    <source>
        <dbReference type="Proteomes" id="UP000761574"/>
    </source>
</evidence>
<feature type="signal peptide" evidence="5">
    <location>
        <begin position="1"/>
        <end position="27"/>
    </location>
</feature>
<evidence type="ECO:0000256" key="3">
    <source>
        <dbReference type="ARBA" id="ARBA00023139"/>
    </source>
</evidence>
<accession>A0ABQ4PEI7</accession>
<gene>
    <name evidence="8" type="ORF">TUM4630_15350</name>
</gene>
<keyword evidence="9" id="KW-1185">Reference proteome</keyword>
<dbReference type="Pfam" id="PF09864">
    <property type="entry name" value="MliC"/>
    <property type="match status" value="1"/>
</dbReference>
<dbReference type="EMBL" id="BPFB01000014">
    <property type="protein sequence ID" value="GIU45972.1"/>
    <property type="molecule type" value="Genomic_DNA"/>
</dbReference>
<dbReference type="RefSeq" id="WP_119978113.1">
    <property type="nucleotide sequence ID" value="NZ_BPFB01000014.1"/>
</dbReference>
<evidence type="ECO:0000259" key="7">
    <source>
        <dbReference type="Pfam" id="PF09864"/>
    </source>
</evidence>
<dbReference type="PANTHER" id="PTHR37549">
    <property type="entry name" value="LIPOPROTEIN LPRI"/>
    <property type="match status" value="1"/>
</dbReference>
<dbReference type="PANTHER" id="PTHR37549:SF1">
    <property type="entry name" value="LIPOPROTEIN LPRI"/>
    <property type="match status" value="1"/>
</dbReference>
<name>A0ABQ4PEI7_9GAMM</name>
<evidence type="ECO:0000259" key="6">
    <source>
        <dbReference type="Pfam" id="PF07007"/>
    </source>
</evidence>
<keyword evidence="1 5" id="KW-0732">Signal</keyword>
<dbReference type="Gene3D" id="2.40.128.200">
    <property type="match status" value="1"/>
</dbReference>
<dbReference type="Pfam" id="PF07007">
    <property type="entry name" value="LprI"/>
    <property type="match status" value="1"/>
</dbReference>
<feature type="domain" description="C-type lysozyme inhibitor" evidence="7">
    <location>
        <begin position="140"/>
        <end position="207"/>
    </location>
</feature>
<protein>
    <recommendedName>
        <fullName evidence="10">Lipoprotein</fullName>
    </recommendedName>
</protein>
<evidence type="ECO:0000256" key="4">
    <source>
        <dbReference type="ARBA" id="ARBA00023288"/>
    </source>
</evidence>
<feature type="chain" id="PRO_5047086543" description="Lipoprotein" evidence="5">
    <location>
        <begin position="28"/>
        <end position="215"/>
    </location>
</feature>
<evidence type="ECO:0000256" key="2">
    <source>
        <dbReference type="ARBA" id="ARBA00023136"/>
    </source>
</evidence>
<proteinExistence type="predicted"/>
<dbReference type="Proteomes" id="UP000761574">
    <property type="component" value="Unassembled WGS sequence"/>
</dbReference>
<comment type="caution">
    <text evidence="8">The sequence shown here is derived from an EMBL/GenBank/DDBJ whole genome shotgun (WGS) entry which is preliminary data.</text>
</comment>
<dbReference type="SUPFAM" id="SSF141488">
    <property type="entry name" value="YdhA-like"/>
    <property type="match status" value="1"/>
</dbReference>